<sequence>MADRLPDIIAKGLAVIFCGINPGMTAAVAGHHFVSRSNRFWRVIHLSGFTPEEILPENDRTILQHRCGLTTVVERPTARAEELSAKEFAAAAAKFERKITRYAPRFVAFLGKAAYSVLSDRRDIAWGSQTAAFGGAAVWVLPNPSGRNRAFSLDQLVGAYRELYQAANRNQAPT</sequence>
<keyword evidence="2" id="KW-0378">Hydrolase</keyword>
<name>A0A5J6MG95_9PROT</name>
<gene>
    <name evidence="5" type="primary">mug</name>
    <name evidence="5" type="ORF">FRZ44_17220</name>
</gene>
<evidence type="ECO:0000259" key="4">
    <source>
        <dbReference type="Pfam" id="PF03167"/>
    </source>
</evidence>
<dbReference type="InterPro" id="IPR015637">
    <property type="entry name" value="MUG/TDG"/>
</dbReference>
<dbReference type="GO" id="GO:0008263">
    <property type="term" value="F:pyrimidine-specific mismatch base pair DNA N-glycosylase activity"/>
    <property type="evidence" value="ECO:0007669"/>
    <property type="project" value="TreeGrafter"/>
</dbReference>
<dbReference type="PANTHER" id="PTHR12159">
    <property type="entry name" value="G/T AND G/U MISMATCH-SPECIFIC DNA GLYCOSYLASE"/>
    <property type="match status" value="1"/>
</dbReference>
<dbReference type="NCBIfam" id="NF007570">
    <property type="entry name" value="PRK10201.1"/>
    <property type="match status" value="1"/>
</dbReference>
<evidence type="ECO:0000256" key="2">
    <source>
        <dbReference type="ARBA" id="ARBA00022801"/>
    </source>
</evidence>
<evidence type="ECO:0000313" key="6">
    <source>
        <dbReference type="Proteomes" id="UP000326202"/>
    </source>
</evidence>
<reference evidence="5 6" key="1">
    <citation type="submission" date="2019-08" db="EMBL/GenBank/DDBJ databases">
        <title>Hyperibacter terrae gen. nov., sp. nov. and Hyperibacter viscosus sp. nov., two new members in the family Rhodospirillaceae isolated from the rhizosphere of Hypericum perforatum.</title>
        <authorList>
            <person name="Noviana Z."/>
        </authorList>
    </citation>
    <scope>NUCLEOTIDE SEQUENCE [LARGE SCALE GENOMIC DNA]</scope>
    <source>
        <strain evidence="5 6">R5913</strain>
    </source>
</reference>
<dbReference type="KEGG" id="htq:FRZ44_17220"/>
<dbReference type="AlphaFoldDB" id="A0A5J6MG95"/>
<dbReference type="GO" id="GO:0006285">
    <property type="term" value="P:base-excision repair, AP site formation"/>
    <property type="evidence" value="ECO:0007669"/>
    <property type="project" value="InterPro"/>
</dbReference>
<dbReference type="SUPFAM" id="SSF52141">
    <property type="entry name" value="Uracil-DNA glycosylase-like"/>
    <property type="match status" value="1"/>
</dbReference>
<dbReference type="InterPro" id="IPR005122">
    <property type="entry name" value="Uracil-DNA_glycosylase-like"/>
</dbReference>
<organism evidence="5 6">
    <name type="scientific">Hypericibacter terrae</name>
    <dbReference type="NCBI Taxonomy" id="2602015"/>
    <lineage>
        <taxon>Bacteria</taxon>
        <taxon>Pseudomonadati</taxon>
        <taxon>Pseudomonadota</taxon>
        <taxon>Alphaproteobacteria</taxon>
        <taxon>Rhodospirillales</taxon>
        <taxon>Dongiaceae</taxon>
        <taxon>Hypericibacter</taxon>
    </lineage>
</organism>
<feature type="domain" description="Uracil-DNA glycosylase-like" evidence="4">
    <location>
        <begin position="9"/>
        <end position="153"/>
    </location>
</feature>
<dbReference type="EMBL" id="CP042906">
    <property type="protein sequence ID" value="QEX16429.1"/>
    <property type="molecule type" value="Genomic_DNA"/>
</dbReference>
<evidence type="ECO:0000256" key="1">
    <source>
        <dbReference type="ARBA" id="ARBA00022763"/>
    </source>
</evidence>
<accession>A0A5J6MG95</accession>
<dbReference type="OrthoDB" id="9799921at2"/>
<evidence type="ECO:0000313" key="5">
    <source>
        <dbReference type="EMBL" id="QEX16429.1"/>
    </source>
</evidence>
<dbReference type="Gene3D" id="3.40.470.10">
    <property type="entry name" value="Uracil-DNA glycosylase-like domain"/>
    <property type="match status" value="1"/>
</dbReference>
<dbReference type="PANTHER" id="PTHR12159:SF9">
    <property type="entry name" value="G_T MISMATCH-SPECIFIC THYMINE DNA GLYCOSYLASE"/>
    <property type="match status" value="1"/>
</dbReference>
<dbReference type="Proteomes" id="UP000326202">
    <property type="component" value="Chromosome"/>
</dbReference>
<keyword evidence="3" id="KW-0234">DNA repair</keyword>
<protein>
    <submittedName>
        <fullName evidence="5">G/U mismatch-specific DNA glycosylase</fullName>
    </submittedName>
</protein>
<dbReference type="RefSeq" id="WP_151176787.1">
    <property type="nucleotide sequence ID" value="NZ_CP042906.1"/>
</dbReference>
<dbReference type="CDD" id="cd10028">
    <property type="entry name" value="UDG-F2_TDG_MUG"/>
    <property type="match status" value="1"/>
</dbReference>
<dbReference type="InterPro" id="IPR036895">
    <property type="entry name" value="Uracil-DNA_glycosylase-like_sf"/>
</dbReference>
<evidence type="ECO:0000256" key="3">
    <source>
        <dbReference type="ARBA" id="ARBA00023204"/>
    </source>
</evidence>
<proteinExistence type="predicted"/>
<keyword evidence="1" id="KW-0227">DNA damage</keyword>
<dbReference type="Pfam" id="PF03167">
    <property type="entry name" value="UDG"/>
    <property type="match status" value="1"/>
</dbReference>
<keyword evidence="6" id="KW-1185">Reference proteome</keyword>
<dbReference type="GO" id="GO:0004844">
    <property type="term" value="F:uracil DNA N-glycosylase activity"/>
    <property type="evidence" value="ECO:0007669"/>
    <property type="project" value="TreeGrafter"/>
</dbReference>